<dbReference type="InterPro" id="IPR029052">
    <property type="entry name" value="Metallo-depent_PP-like"/>
</dbReference>
<feature type="domain" description="Calcineurin-like phosphoesterase" evidence="1">
    <location>
        <begin position="47"/>
        <end position="204"/>
    </location>
</feature>
<dbReference type="EMBL" id="QJJQ01000003">
    <property type="protein sequence ID" value="PXW88724.1"/>
    <property type="molecule type" value="Genomic_DNA"/>
</dbReference>
<dbReference type="OrthoDB" id="9780884at2"/>
<dbReference type="GO" id="GO:0016020">
    <property type="term" value="C:membrane"/>
    <property type="evidence" value="ECO:0007669"/>
    <property type="project" value="GOC"/>
</dbReference>
<dbReference type="Gene3D" id="3.60.21.10">
    <property type="match status" value="1"/>
</dbReference>
<sequence length="271" mass="31746">MIIIIAIILFLFIMSLSVYMFYVAHNDTVTYEKISSHKITKNFSGFTIFFIADIHRRNIKNQTLHKITEQIDLVLIGGDLIERNVSFQKIRSNLKKLKKWNKPIYFVWGNNDYEIDTFTFIQLLKEENVVILEDTLINIYKGTEKVQLIGFDYYKDINLQPLFDWKEVDDSFTILLTHKPSSFYELEQAKKAQIDLVLAGHTHGGQIRIFGFGFYQKGGLKYHHGTNIFITEGYGYTLLPFRLQTKAECHVITLVHKQNKRYDSIEGKKMI</sequence>
<comment type="caution">
    <text evidence="2">The sequence shown here is derived from an EMBL/GenBank/DDBJ whole genome shotgun (WGS) entry which is preliminary data.</text>
</comment>
<evidence type="ECO:0000313" key="3">
    <source>
        <dbReference type="Proteomes" id="UP000247978"/>
    </source>
</evidence>
<evidence type="ECO:0000259" key="1">
    <source>
        <dbReference type="Pfam" id="PF00149"/>
    </source>
</evidence>
<dbReference type="Pfam" id="PF00149">
    <property type="entry name" value="Metallophos"/>
    <property type="match status" value="1"/>
</dbReference>
<dbReference type="PANTHER" id="PTHR31302">
    <property type="entry name" value="TRANSMEMBRANE PROTEIN WITH METALLOPHOSPHOESTERASE DOMAIN-RELATED"/>
    <property type="match status" value="1"/>
</dbReference>
<dbReference type="InterPro" id="IPR051158">
    <property type="entry name" value="Metallophosphoesterase_sf"/>
</dbReference>
<dbReference type="Proteomes" id="UP000247978">
    <property type="component" value="Unassembled WGS sequence"/>
</dbReference>
<keyword evidence="3" id="KW-1185">Reference proteome</keyword>
<gene>
    <name evidence="2" type="ORF">DFR56_103230</name>
</gene>
<proteinExistence type="predicted"/>
<dbReference type="InterPro" id="IPR004843">
    <property type="entry name" value="Calcineurin-like_PHP"/>
</dbReference>
<keyword evidence="2" id="KW-0378">Hydrolase</keyword>
<dbReference type="RefSeq" id="WP_110394553.1">
    <property type="nucleotide sequence ID" value="NZ_JBHUHB010000001.1"/>
</dbReference>
<reference evidence="2 3" key="1">
    <citation type="submission" date="2018-05" db="EMBL/GenBank/DDBJ databases">
        <title>Genomic Encyclopedia of Type Strains, Phase IV (KMG-IV): sequencing the most valuable type-strain genomes for metagenomic binning, comparative biology and taxonomic classification.</title>
        <authorList>
            <person name="Goeker M."/>
        </authorList>
    </citation>
    <scope>NUCLEOTIDE SEQUENCE [LARGE SCALE GENOMIC DNA]</scope>
    <source>
        <strain evidence="2 3">DSM 28556</strain>
    </source>
</reference>
<name>A0A2V3W6A8_9BACI</name>
<dbReference type="GO" id="GO:0008758">
    <property type="term" value="F:UDP-2,3-diacylglucosamine hydrolase activity"/>
    <property type="evidence" value="ECO:0007669"/>
    <property type="project" value="TreeGrafter"/>
</dbReference>
<dbReference type="SUPFAM" id="SSF56300">
    <property type="entry name" value="Metallo-dependent phosphatases"/>
    <property type="match status" value="1"/>
</dbReference>
<protein>
    <submittedName>
        <fullName evidence="2">Putative MPP superfamily phosphohydrolase</fullName>
    </submittedName>
</protein>
<dbReference type="GO" id="GO:0009245">
    <property type="term" value="P:lipid A biosynthetic process"/>
    <property type="evidence" value="ECO:0007669"/>
    <property type="project" value="TreeGrafter"/>
</dbReference>
<dbReference type="PANTHER" id="PTHR31302:SF32">
    <property type="entry name" value="PHOSPHOESTERASE"/>
    <property type="match status" value="1"/>
</dbReference>
<accession>A0A2V3W6A8</accession>
<evidence type="ECO:0000313" key="2">
    <source>
        <dbReference type="EMBL" id="PXW88724.1"/>
    </source>
</evidence>
<organism evidence="2 3">
    <name type="scientific">Pseudogracilibacillus auburnensis</name>
    <dbReference type="NCBI Taxonomy" id="1494959"/>
    <lineage>
        <taxon>Bacteria</taxon>
        <taxon>Bacillati</taxon>
        <taxon>Bacillota</taxon>
        <taxon>Bacilli</taxon>
        <taxon>Bacillales</taxon>
        <taxon>Bacillaceae</taxon>
        <taxon>Pseudogracilibacillus</taxon>
    </lineage>
</organism>
<dbReference type="AlphaFoldDB" id="A0A2V3W6A8"/>